<dbReference type="PROSITE" id="PS51257">
    <property type="entry name" value="PROKAR_LIPOPROTEIN"/>
    <property type="match status" value="1"/>
</dbReference>
<evidence type="ECO:0000313" key="1">
    <source>
        <dbReference type="EMBL" id="SFV75044.1"/>
    </source>
</evidence>
<accession>A0A1W1D3A5</accession>
<reference evidence="1" key="1">
    <citation type="submission" date="2016-10" db="EMBL/GenBank/DDBJ databases">
        <authorList>
            <person name="de Groot N.N."/>
        </authorList>
    </citation>
    <scope>NUCLEOTIDE SEQUENCE</scope>
</reference>
<dbReference type="EMBL" id="FPHP01000014">
    <property type="protein sequence ID" value="SFV75044.1"/>
    <property type="molecule type" value="Genomic_DNA"/>
</dbReference>
<organism evidence="1">
    <name type="scientific">hydrothermal vent metagenome</name>
    <dbReference type="NCBI Taxonomy" id="652676"/>
    <lineage>
        <taxon>unclassified sequences</taxon>
        <taxon>metagenomes</taxon>
        <taxon>ecological metagenomes</taxon>
    </lineage>
</organism>
<name>A0A1W1D3A5_9ZZZZ</name>
<proteinExistence type="predicted"/>
<evidence type="ECO:0008006" key="2">
    <source>
        <dbReference type="Google" id="ProtNLM"/>
    </source>
</evidence>
<protein>
    <recommendedName>
        <fullName evidence="2">Lipoprotein</fullName>
    </recommendedName>
</protein>
<gene>
    <name evidence="1" type="ORF">MNB_SM-3-220</name>
</gene>
<sequence length="133" mass="15331">MKYIFMIIGVVFFFFGCSDDDNATVIQSKQELQNVKCMRLVVFPPDKFLSDTAHKMYHFSKNCSYTLTLSQKSGIACNSNQNASQKILANFPSGYIRLELTKGDKTIFSYYKDLTHKVEKRDIQKAFETLLDK</sequence>
<dbReference type="AlphaFoldDB" id="A0A1W1D3A5"/>